<name>A0A931I8Z8_9NOCA</name>
<protein>
    <recommendedName>
        <fullName evidence="3">Serine-threonine protein kinase</fullName>
    </recommendedName>
</protein>
<comment type="caution">
    <text evidence="1">The sequence shown here is derived from an EMBL/GenBank/DDBJ whole genome shotgun (WGS) entry which is preliminary data.</text>
</comment>
<dbReference type="Gene3D" id="3.40.50.1820">
    <property type="entry name" value="alpha/beta hydrolase"/>
    <property type="match status" value="1"/>
</dbReference>
<dbReference type="AlphaFoldDB" id="A0A931I8Z8"/>
<dbReference type="SUPFAM" id="SSF53474">
    <property type="entry name" value="alpha/beta-Hydrolases"/>
    <property type="match status" value="1"/>
</dbReference>
<sequence>MASDPGPFDHVLTTDGFRAPFYTLRFDAAGRSTSPLTQEHLVDALRSNIFTDVYLFSHGWNNDWNAALANYRAFIAAYQSLVRDKGLELGRDQRPLLVGIFWPAAAMELPWEHGPDIAGAGDDIGERDVALEAAFATEVAPADRAEFYRLVEPPAVDEIAGRRLLDLLGAVYAGGDADLPKDDRRRPDDVLAAWAMLESALTGRPDLPDSPDDFGVAAGERAGAPDAAGLLSKLDPRNLFRMLTVYRMKDRAGAVGADGVGPVLREMLEATTAATRFHLVGHSYGARVLLNAVSRPTGAPLPRQVDSLLLLQPAVNHLCFSAARPEGGYRAAAELVRHPIMTTYSVHDFPLRTVFHLALRRGKDLGDIGIAGDEPPNEYAALGGYGPRGELSFAEVTIKDPGDPYDLTAAEVLAVDGSRTIGGHSDISGPSTAWMLFSLVKG</sequence>
<evidence type="ECO:0008006" key="3">
    <source>
        <dbReference type="Google" id="ProtNLM"/>
    </source>
</evidence>
<dbReference type="Proteomes" id="UP000655751">
    <property type="component" value="Unassembled WGS sequence"/>
</dbReference>
<dbReference type="EMBL" id="JADMLG010000003">
    <property type="protein sequence ID" value="MBH0776296.1"/>
    <property type="molecule type" value="Genomic_DNA"/>
</dbReference>
<gene>
    <name evidence="1" type="ORF">IT779_08375</name>
</gene>
<accession>A0A931I8Z8</accession>
<reference evidence="1" key="1">
    <citation type="submission" date="2020-11" db="EMBL/GenBank/DDBJ databases">
        <title>Nocardia NEAU-351.nov., a novel actinomycete isolated from the cow dung.</title>
        <authorList>
            <person name="Zhang X."/>
        </authorList>
    </citation>
    <scope>NUCLEOTIDE SEQUENCE</scope>
    <source>
        <strain evidence="1">NEAU-351</strain>
    </source>
</reference>
<evidence type="ECO:0000313" key="1">
    <source>
        <dbReference type="EMBL" id="MBH0776296.1"/>
    </source>
</evidence>
<evidence type="ECO:0000313" key="2">
    <source>
        <dbReference type="Proteomes" id="UP000655751"/>
    </source>
</evidence>
<organism evidence="1 2">
    <name type="scientific">Nocardia bovistercoris</name>
    <dbReference type="NCBI Taxonomy" id="2785916"/>
    <lineage>
        <taxon>Bacteria</taxon>
        <taxon>Bacillati</taxon>
        <taxon>Actinomycetota</taxon>
        <taxon>Actinomycetes</taxon>
        <taxon>Mycobacteriales</taxon>
        <taxon>Nocardiaceae</taxon>
        <taxon>Nocardia</taxon>
    </lineage>
</organism>
<dbReference type="InterPro" id="IPR029058">
    <property type="entry name" value="AB_hydrolase_fold"/>
</dbReference>
<dbReference type="RefSeq" id="WP_196148648.1">
    <property type="nucleotide sequence ID" value="NZ_JADMLG010000003.1"/>
</dbReference>
<keyword evidence="2" id="KW-1185">Reference proteome</keyword>
<proteinExistence type="predicted"/>